<comment type="caution">
    <text evidence="7">The sequence shown here is derived from an EMBL/GenBank/DDBJ whole genome shotgun (WGS) entry which is preliminary data.</text>
</comment>
<sequence>MKRRIGNMRRGALVLFIFFTILFLLVSGRFLYLQIVGEANGVPLAAKASKQHLKSSVLEAKRGSILDRKGEVLAEDTASYTIAAVVSDKLPKTTENPMRVVDEEKTAQVLAKYIPMDESDILDKLNEKGKYQVEFGAAGKNISTETKAKIEKENLPGIEFTRQSERFYPNGTFATQLIGFAQQEEEKNKSVLEGKMGIESRFNEKLTGTNGKIDYSTDRMGYILPNSKNKVTEAKDGEDITLTLDKKIQTFLEDTMTTVDAKYNPKNMMAVVADPKTGEILAISQRPSFNPADRSTITGNSSSIWQDLPVEYAYEPGSVMKIISLASAIDTNVYNPTEYYQSGSYKVGDIAIHDHNNGVGWGSIPYREGVERSSNVAFAKLLNKMGTDTFHTYLDKFGFGKKTGIDLPNETSGKILYNYPIEKVTTVFGQGTTVSMMQMIQAASAIASDGTMKQPYVVSKVTDPNTGKETETKTTTAGKPISAATAKKTRDELKNVISGEHGTGKLYAIPGYDVAGKTGTSQIPDPKTGKYMTGADNYIFSFLGMAPADDPELVIYVTMQQPQLSGSETGGEAVSEVFNPVMKNSLQYMNIKPADVEKLASEKVPVVTEKTVADAKKAVTDKGLEPVVVGNGKKIVQQLPQANSDLMQGQKVILMTDGDMTAPDMVTWSKDDALKVSEITGIPFEFSGSGYVKGQSVSAGSVINSDTKMKITLAPPEQISQFNQNHDQDQAEKNKKATDIQENAGIGDLLNQ</sequence>
<dbReference type="Gene3D" id="3.90.1310.10">
    <property type="entry name" value="Penicillin-binding protein 2a (Domain 2)"/>
    <property type="match status" value="1"/>
</dbReference>
<dbReference type="InterPro" id="IPR005311">
    <property type="entry name" value="PBP_dimer"/>
</dbReference>
<comment type="subcellular location">
    <subcellularLocation>
        <location evidence="1">Membrane</location>
    </subcellularLocation>
</comment>
<feature type="compositionally biased region" description="Basic and acidic residues" evidence="4">
    <location>
        <begin position="726"/>
        <end position="739"/>
    </location>
</feature>
<dbReference type="PANTHER" id="PTHR30627">
    <property type="entry name" value="PEPTIDOGLYCAN D,D-TRANSPEPTIDASE"/>
    <property type="match status" value="1"/>
</dbReference>
<dbReference type="SUPFAM" id="SSF56601">
    <property type="entry name" value="beta-lactamase/transpeptidase-like"/>
    <property type="match status" value="1"/>
</dbReference>
<protein>
    <submittedName>
        <fullName evidence="7">Penicillin-binding protein</fullName>
    </submittedName>
</protein>
<keyword evidence="8" id="KW-1185">Reference proteome</keyword>
<dbReference type="Gene3D" id="3.30.70.2110">
    <property type="match status" value="1"/>
</dbReference>
<evidence type="ECO:0000256" key="3">
    <source>
        <dbReference type="ARBA" id="ARBA00023136"/>
    </source>
</evidence>
<dbReference type="InterPro" id="IPR012338">
    <property type="entry name" value="Beta-lactam/transpept-like"/>
</dbReference>
<dbReference type="PANTHER" id="PTHR30627:SF26">
    <property type="entry name" value="PENICILLIN-BINDING PROTEIN 2B"/>
    <property type="match status" value="1"/>
</dbReference>
<dbReference type="SUPFAM" id="SSF56519">
    <property type="entry name" value="Penicillin binding protein dimerisation domain"/>
    <property type="match status" value="1"/>
</dbReference>
<gene>
    <name evidence="7" type="ORF">JI642_11440</name>
</gene>
<feature type="domain" description="PASTA" evidence="6">
    <location>
        <begin position="598"/>
        <end position="658"/>
    </location>
</feature>
<comment type="similarity">
    <text evidence="2">Belongs to the transpeptidase family.</text>
</comment>
<dbReference type="Pfam" id="PF00905">
    <property type="entry name" value="Transpeptidase"/>
    <property type="match status" value="1"/>
</dbReference>
<dbReference type="CDD" id="cd06576">
    <property type="entry name" value="PASTA_Pbp2x-like_1"/>
    <property type="match status" value="1"/>
</dbReference>
<dbReference type="Pfam" id="PF03717">
    <property type="entry name" value="PBP_dimer"/>
    <property type="match status" value="1"/>
</dbReference>
<dbReference type="Gene3D" id="3.40.710.10">
    <property type="entry name" value="DD-peptidase/beta-lactamase superfamily"/>
    <property type="match status" value="1"/>
</dbReference>
<name>A0ABS1G760_LISIV</name>
<organism evidence="7 8">
    <name type="scientific">Listeria ivanovii subsp. londoniensis</name>
    <dbReference type="NCBI Taxonomy" id="202752"/>
    <lineage>
        <taxon>Bacteria</taxon>
        <taxon>Bacillati</taxon>
        <taxon>Bacillota</taxon>
        <taxon>Bacilli</taxon>
        <taxon>Bacillales</taxon>
        <taxon>Listeriaceae</taxon>
        <taxon>Listeria</taxon>
    </lineage>
</organism>
<keyword evidence="5" id="KW-1133">Transmembrane helix</keyword>
<feature type="region of interest" description="Disordered" evidence="4">
    <location>
        <begin position="717"/>
        <end position="752"/>
    </location>
</feature>
<dbReference type="SUPFAM" id="SSF54184">
    <property type="entry name" value="Penicillin-binding protein 2x (pbp-2x), c-terminal domain"/>
    <property type="match status" value="2"/>
</dbReference>
<evidence type="ECO:0000259" key="6">
    <source>
        <dbReference type="PROSITE" id="PS51178"/>
    </source>
</evidence>
<dbReference type="Proteomes" id="UP000633035">
    <property type="component" value="Unassembled WGS sequence"/>
</dbReference>
<evidence type="ECO:0000313" key="7">
    <source>
        <dbReference type="EMBL" id="MBK1962708.1"/>
    </source>
</evidence>
<feature type="domain" description="PASTA" evidence="6">
    <location>
        <begin position="661"/>
        <end position="715"/>
    </location>
</feature>
<dbReference type="PROSITE" id="PS51178">
    <property type="entry name" value="PASTA"/>
    <property type="match status" value="2"/>
</dbReference>
<dbReference type="InterPro" id="IPR005543">
    <property type="entry name" value="PASTA_dom"/>
</dbReference>
<dbReference type="SMART" id="SM00740">
    <property type="entry name" value="PASTA"/>
    <property type="match status" value="2"/>
</dbReference>
<dbReference type="RefSeq" id="WP_003720395.1">
    <property type="nucleotide sequence ID" value="NZ_CP009575.1"/>
</dbReference>
<accession>A0ABS1G760</accession>
<evidence type="ECO:0000313" key="8">
    <source>
        <dbReference type="Proteomes" id="UP000633035"/>
    </source>
</evidence>
<keyword evidence="5" id="KW-0812">Transmembrane</keyword>
<dbReference type="InterPro" id="IPR036138">
    <property type="entry name" value="PBP_dimer_sf"/>
</dbReference>
<dbReference type="InterPro" id="IPR001460">
    <property type="entry name" value="PCN-bd_Tpept"/>
</dbReference>
<dbReference type="InterPro" id="IPR050515">
    <property type="entry name" value="Beta-lactam/transpept"/>
</dbReference>
<reference evidence="7 8" key="1">
    <citation type="submission" date="2021-01" db="EMBL/GenBank/DDBJ databases">
        <title>Listeria ivanovii strains from Norway.</title>
        <authorList>
            <person name="Fagerlund A."/>
        </authorList>
    </citation>
    <scope>NUCLEOTIDE SEQUENCE [LARGE SCALE GENOMIC DNA]</scope>
    <source>
        <strain evidence="7 8">MF6989</strain>
    </source>
</reference>
<evidence type="ECO:0000256" key="5">
    <source>
        <dbReference type="SAM" id="Phobius"/>
    </source>
</evidence>
<evidence type="ECO:0000256" key="1">
    <source>
        <dbReference type="ARBA" id="ARBA00004370"/>
    </source>
</evidence>
<evidence type="ECO:0000256" key="2">
    <source>
        <dbReference type="ARBA" id="ARBA00007171"/>
    </source>
</evidence>
<evidence type="ECO:0000256" key="4">
    <source>
        <dbReference type="SAM" id="MobiDB-lite"/>
    </source>
</evidence>
<dbReference type="CDD" id="cd06575">
    <property type="entry name" value="PASTA_Pbp2x-like_2"/>
    <property type="match status" value="1"/>
</dbReference>
<dbReference type="Pfam" id="PF03793">
    <property type="entry name" value="PASTA"/>
    <property type="match status" value="2"/>
</dbReference>
<keyword evidence="3 5" id="KW-0472">Membrane</keyword>
<proteinExistence type="inferred from homology"/>
<dbReference type="EMBL" id="JAENOF010000014">
    <property type="protein sequence ID" value="MBK1962708.1"/>
    <property type="molecule type" value="Genomic_DNA"/>
</dbReference>
<feature type="transmembrane region" description="Helical" evidence="5">
    <location>
        <begin position="12"/>
        <end position="32"/>
    </location>
</feature>
<dbReference type="Gene3D" id="2.20.70.70">
    <property type="match status" value="1"/>
</dbReference>